<dbReference type="AlphaFoldDB" id="A0A918TJX1"/>
<keyword evidence="4" id="KW-1185">Reference proteome</keyword>
<organism evidence="3 4">
    <name type="scientific">Neogemmobacter tilapiae</name>
    <dbReference type="NCBI Taxonomy" id="875041"/>
    <lineage>
        <taxon>Bacteria</taxon>
        <taxon>Pseudomonadati</taxon>
        <taxon>Pseudomonadota</taxon>
        <taxon>Alphaproteobacteria</taxon>
        <taxon>Rhodobacterales</taxon>
        <taxon>Paracoccaceae</taxon>
        <taxon>Neogemmobacter</taxon>
    </lineage>
</organism>
<feature type="region of interest" description="Disordered" evidence="1">
    <location>
        <begin position="168"/>
        <end position="210"/>
    </location>
</feature>
<reference evidence="3" key="1">
    <citation type="journal article" date="2014" name="Int. J. Syst. Evol. Microbiol.">
        <title>Complete genome sequence of Corynebacterium casei LMG S-19264T (=DSM 44701T), isolated from a smear-ripened cheese.</title>
        <authorList>
            <consortium name="US DOE Joint Genome Institute (JGI-PGF)"/>
            <person name="Walter F."/>
            <person name="Albersmeier A."/>
            <person name="Kalinowski J."/>
            <person name="Ruckert C."/>
        </authorList>
    </citation>
    <scope>NUCLEOTIDE SEQUENCE</scope>
    <source>
        <strain evidence="3">KCTC 23310</strain>
    </source>
</reference>
<dbReference type="EMBL" id="BMYJ01000002">
    <property type="protein sequence ID" value="GHC49072.1"/>
    <property type="molecule type" value="Genomic_DNA"/>
</dbReference>
<feature type="compositionally biased region" description="Gly residues" evidence="1">
    <location>
        <begin position="171"/>
        <end position="201"/>
    </location>
</feature>
<evidence type="ECO:0000313" key="4">
    <source>
        <dbReference type="Proteomes" id="UP000638981"/>
    </source>
</evidence>
<evidence type="ECO:0000256" key="2">
    <source>
        <dbReference type="SAM" id="SignalP"/>
    </source>
</evidence>
<evidence type="ECO:0000256" key="1">
    <source>
        <dbReference type="SAM" id="MobiDB-lite"/>
    </source>
</evidence>
<sequence length="210" mass="22272">MFIAARLFSTILYLSALALPAWAQQSEVVFSSKAWQVEIVAFDDGTFGCVAHVTKKQGSFSIWIFQDDTARLQFFSDEWNFDGGYANYEVQIDKRAAWTLTNAEQYQQSILFNLPNSDDGGRFVGEVAAGNTIVLRGGKGKKIRQFSLAGSRASMGALGECGDTIIQDARSGGGGGQMDNGGAAQGGQQGGGQAGVGGQPPGGNRVNPFQ</sequence>
<protein>
    <submittedName>
        <fullName evidence="3">Uncharacterized protein</fullName>
    </submittedName>
</protein>
<dbReference type="RefSeq" id="WP_189410422.1">
    <property type="nucleotide sequence ID" value="NZ_BMYJ01000002.1"/>
</dbReference>
<feature type="chain" id="PRO_5037641873" evidence="2">
    <location>
        <begin position="24"/>
        <end position="210"/>
    </location>
</feature>
<keyword evidence="2" id="KW-0732">Signal</keyword>
<comment type="caution">
    <text evidence="3">The sequence shown here is derived from an EMBL/GenBank/DDBJ whole genome shotgun (WGS) entry which is preliminary data.</text>
</comment>
<gene>
    <name evidence="3" type="ORF">GCM10007315_08960</name>
</gene>
<evidence type="ECO:0000313" key="3">
    <source>
        <dbReference type="EMBL" id="GHC49072.1"/>
    </source>
</evidence>
<accession>A0A918TJX1</accession>
<feature type="signal peptide" evidence="2">
    <location>
        <begin position="1"/>
        <end position="23"/>
    </location>
</feature>
<name>A0A918TJX1_9RHOB</name>
<reference evidence="3" key="2">
    <citation type="submission" date="2020-09" db="EMBL/GenBank/DDBJ databases">
        <authorList>
            <person name="Sun Q."/>
            <person name="Kim S."/>
        </authorList>
    </citation>
    <scope>NUCLEOTIDE SEQUENCE</scope>
    <source>
        <strain evidence="3">KCTC 23310</strain>
    </source>
</reference>
<dbReference type="Proteomes" id="UP000638981">
    <property type="component" value="Unassembled WGS sequence"/>
</dbReference>
<proteinExistence type="predicted"/>